<dbReference type="SUPFAM" id="SSF53649">
    <property type="entry name" value="Alkaline phosphatase-like"/>
    <property type="match status" value="1"/>
</dbReference>
<dbReference type="OrthoDB" id="9766107at2"/>
<evidence type="ECO:0000256" key="2">
    <source>
        <dbReference type="ARBA" id="ARBA00022801"/>
    </source>
</evidence>
<dbReference type="GO" id="GO:0008484">
    <property type="term" value="F:sulfuric ester hydrolase activity"/>
    <property type="evidence" value="ECO:0007669"/>
    <property type="project" value="TreeGrafter"/>
</dbReference>
<reference evidence="5 6" key="1">
    <citation type="submission" date="2019-02" db="EMBL/GenBank/DDBJ databases">
        <title>Genomic Encyclopedia of Type Strains, Phase IV (KMG-IV): sequencing the most valuable type-strain genomes for metagenomic binning, comparative biology and taxonomic classification.</title>
        <authorList>
            <person name="Goeker M."/>
        </authorList>
    </citation>
    <scope>NUCLEOTIDE SEQUENCE [LARGE SCALE GENOMIC DNA]</scope>
    <source>
        <strain evidence="5 6">K24</strain>
    </source>
</reference>
<keyword evidence="6" id="KW-1185">Reference proteome</keyword>
<dbReference type="AlphaFoldDB" id="A0A4Q7NIQ8"/>
<accession>A0A4Q7NIQ8</accession>
<protein>
    <submittedName>
        <fullName evidence="5">Arylsulfatase</fullName>
    </submittedName>
</protein>
<dbReference type="PANTHER" id="PTHR45953:SF1">
    <property type="entry name" value="IDURONATE 2-SULFATASE"/>
    <property type="match status" value="1"/>
</dbReference>
<dbReference type="EMBL" id="SGXC01000001">
    <property type="protein sequence ID" value="RZS84702.1"/>
    <property type="molecule type" value="Genomic_DNA"/>
</dbReference>
<dbReference type="PANTHER" id="PTHR45953">
    <property type="entry name" value="IDURONATE 2-SULFATASE"/>
    <property type="match status" value="1"/>
</dbReference>
<feature type="domain" description="Sulfatase N-terminal" evidence="4">
    <location>
        <begin position="6"/>
        <end position="410"/>
    </location>
</feature>
<evidence type="ECO:0000313" key="5">
    <source>
        <dbReference type="EMBL" id="RZS84702.1"/>
    </source>
</evidence>
<dbReference type="InterPro" id="IPR017850">
    <property type="entry name" value="Alkaline_phosphatase_core_sf"/>
</dbReference>
<feature type="region of interest" description="Disordered" evidence="3">
    <location>
        <begin position="112"/>
        <end position="141"/>
    </location>
</feature>
<dbReference type="Pfam" id="PF00884">
    <property type="entry name" value="Sulfatase"/>
    <property type="match status" value="1"/>
</dbReference>
<feature type="compositionally biased region" description="Basic and acidic residues" evidence="3">
    <location>
        <begin position="119"/>
        <end position="141"/>
    </location>
</feature>
<keyword evidence="1" id="KW-0479">Metal-binding</keyword>
<dbReference type="Proteomes" id="UP000292445">
    <property type="component" value="Unassembled WGS sequence"/>
</dbReference>
<dbReference type="GO" id="GO:0046872">
    <property type="term" value="F:metal ion binding"/>
    <property type="evidence" value="ECO:0007669"/>
    <property type="project" value="UniProtKB-KW"/>
</dbReference>
<dbReference type="Gene3D" id="3.40.720.10">
    <property type="entry name" value="Alkaline Phosphatase, subunit A"/>
    <property type="match status" value="1"/>
</dbReference>
<evidence type="ECO:0000259" key="4">
    <source>
        <dbReference type="Pfam" id="PF00884"/>
    </source>
</evidence>
<proteinExistence type="predicted"/>
<evidence type="ECO:0000256" key="1">
    <source>
        <dbReference type="ARBA" id="ARBA00022723"/>
    </source>
</evidence>
<evidence type="ECO:0000313" key="6">
    <source>
        <dbReference type="Proteomes" id="UP000292445"/>
    </source>
</evidence>
<name>A0A4Q7NIQ8_9BURK</name>
<organism evidence="5 6">
    <name type="scientific">Pigmentiphaga kullae</name>
    <dbReference type="NCBI Taxonomy" id="151784"/>
    <lineage>
        <taxon>Bacteria</taxon>
        <taxon>Pseudomonadati</taxon>
        <taxon>Pseudomonadota</taxon>
        <taxon>Betaproteobacteria</taxon>
        <taxon>Burkholderiales</taxon>
        <taxon>Alcaligenaceae</taxon>
        <taxon>Pigmentiphaga</taxon>
    </lineage>
</organism>
<comment type="caution">
    <text evidence="5">The sequence shown here is derived from an EMBL/GenBank/DDBJ whole genome shotgun (WGS) entry which is preliminary data.</text>
</comment>
<sequence>MSTLRPNFLIFVTDQQRADHLGCYGNTQVRTPHIDGIAARGTVFERCYVASPACMPNRAAIMTGRMPGAAGARMNGVPLPLDSRTFADALREAGWRTALIGKSHLQNMTDFQPSWRQGEAADRPQARRDDRDSPAYEQESVVRWRDPDHAVRLPYYGFDHAELCLEHGDEVGGAYDRWLHARCPEADTLRGPDHALPGGKTAAPQAWRTALPEDLYPSAFVRDRAIDWLEDHAARGGQPFLLACSFPDPHHPFTPPGRYWDMYRPEDIELPATCGPATPADTPLKRALHEELVAGRRSTAGSRVIAVTQDEARAAIALNYGAITCIDDMVGAILARLQALDLARDTVVLFLSDHGDFMGDHGLLFKGPLHYRSVIRMPLIWADPQAGAGGRRADLASAIDIGPTILARAGLAAPHGTQGRDLAPAAAPAAARASVLVEEEGHRPMPGSGLPKVRTLVTPDWRLSVHAFEEWGELYDLREDPDERVNRWDDPACAAVRAELTLELVRAMARHADECPLPTRMA</sequence>
<dbReference type="GO" id="GO:0005737">
    <property type="term" value="C:cytoplasm"/>
    <property type="evidence" value="ECO:0007669"/>
    <property type="project" value="TreeGrafter"/>
</dbReference>
<gene>
    <name evidence="5" type="ORF">EV675_0721</name>
</gene>
<keyword evidence="2" id="KW-0378">Hydrolase</keyword>
<dbReference type="RefSeq" id="WP_130356039.1">
    <property type="nucleotide sequence ID" value="NZ_SGXC01000001.1"/>
</dbReference>
<evidence type="ECO:0000256" key="3">
    <source>
        <dbReference type="SAM" id="MobiDB-lite"/>
    </source>
</evidence>
<dbReference type="InterPro" id="IPR000917">
    <property type="entry name" value="Sulfatase_N"/>
</dbReference>